<name>A0AAV9JRG2_9PEZI</name>
<sequence>MSAQQWRHTNSMKWQSPTYKAKRGNLQLNEARRKLCPKSPFWHADFDLEQHKREWKDGEARRARVPPDEKARLAAEDTKRKKFGLPPVVVAPVKPEAFGGKEFEISRSNVLCEPTIFCPQWRIHKEEIAPWPSKHEMEYEGDGRIATDKLHRRFPGLPRVDGNETVNWQHRAVIPPFPFEEFYYPIPSVVDIFMRTHEIKDTQFTDEAGTEAIGVELMGLLDSIDQW</sequence>
<keyword evidence="3" id="KW-1185">Reference proteome</keyword>
<comment type="caution">
    <text evidence="2">The sequence shown here is derived from an EMBL/GenBank/DDBJ whole genome shotgun (WGS) entry which is preliminary data.</text>
</comment>
<organism evidence="2 3">
    <name type="scientific">Oleoguttula mirabilis</name>
    <dbReference type="NCBI Taxonomy" id="1507867"/>
    <lineage>
        <taxon>Eukaryota</taxon>
        <taxon>Fungi</taxon>
        <taxon>Dikarya</taxon>
        <taxon>Ascomycota</taxon>
        <taxon>Pezizomycotina</taxon>
        <taxon>Dothideomycetes</taxon>
        <taxon>Dothideomycetidae</taxon>
        <taxon>Mycosphaerellales</taxon>
        <taxon>Teratosphaeriaceae</taxon>
        <taxon>Oleoguttula</taxon>
    </lineage>
</organism>
<dbReference type="Proteomes" id="UP001324427">
    <property type="component" value="Unassembled WGS sequence"/>
</dbReference>
<evidence type="ECO:0000313" key="2">
    <source>
        <dbReference type="EMBL" id="KAK4547977.1"/>
    </source>
</evidence>
<protein>
    <submittedName>
        <fullName evidence="2">Uncharacterized protein</fullName>
    </submittedName>
</protein>
<evidence type="ECO:0000313" key="3">
    <source>
        <dbReference type="Proteomes" id="UP001324427"/>
    </source>
</evidence>
<accession>A0AAV9JRG2</accession>
<proteinExistence type="predicted"/>
<evidence type="ECO:0000256" key="1">
    <source>
        <dbReference type="SAM" id="MobiDB-lite"/>
    </source>
</evidence>
<reference evidence="2 3" key="1">
    <citation type="submission" date="2021-11" db="EMBL/GenBank/DDBJ databases">
        <title>Black yeast isolated from Biological Soil Crust.</title>
        <authorList>
            <person name="Kurbessoian T."/>
        </authorList>
    </citation>
    <scope>NUCLEOTIDE SEQUENCE [LARGE SCALE GENOMIC DNA]</scope>
    <source>
        <strain evidence="2 3">CCFEE 5522</strain>
    </source>
</reference>
<dbReference type="EMBL" id="JAVFHQ010000009">
    <property type="protein sequence ID" value="KAK4547977.1"/>
    <property type="molecule type" value="Genomic_DNA"/>
</dbReference>
<dbReference type="AlphaFoldDB" id="A0AAV9JRG2"/>
<gene>
    <name evidence="2" type="ORF">LTR36_010696</name>
</gene>
<feature type="compositionally biased region" description="Polar residues" evidence="1">
    <location>
        <begin position="1"/>
        <end position="18"/>
    </location>
</feature>
<feature type="region of interest" description="Disordered" evidence="1">
    <location>
        <begin position="1"/>
        <end position="23"/>
    </location>
</feature>